<dbReference type="SUPFAM" id="SSF64288">
    <property type="entry name" value="Chorismate lyase-like"/>
    <property type="match status" value="1"/>
</dbReference>
<dbReference type="InterPro" id="IPR000524">
    <property type="entry name" value="Tscrpt_reg_HTH_GntR"/>
</dbReference>
<proteinExistence type="predicted"/>
<dbReference type="AlphaFoldDB" id="A0A249PIX4"/>
<keyword evidence="5" id="KW-0614">Plasmid</keyword>
<protein>
    <submittedName>
        <fullName evidence="5">Putative biotin regulatory protein BioR (GntR family)</fullName>
    </submittedName>
</protein>
<keyword evidence="1" id="KW-0805">Transcription regulation</keyword>
<feature type="domain" description="HTH gntR-type" evidence="4">
    <location>
        <begin position="42"/>
        <end position="110"/>
    </location>
</feature>
<dbReference type="SMART" id="SM00866">
    <property type="entry name" value="UTRA"/>
    <property type="match status" value="1"/>
</dbReference>
<dbReference type="Pfam" id="PF00392">
    <property type="entry name" value="GntR"/>
    <property type="match status" value="1"/>
</dbReference>
<sequence length="276" mass="31331">MVESSTAAMYRALDPDEFVRQESPSILILESRKLDEPLRDTRTLVIQLRDRIAGLIRDQGLNPGDKLPTEAQLTQRFKISRPALREALKLLEQDGVIYVEHGRGRFVSAMSAVHVDRPLTVFESVTDMARHYGYATVNKVLSIAEEMPDATVAGQLRLKLGERVVRLERLRLHKDEPILYCVDYMPRNIIPARLYDVDWGGSLLDLLEEFKNRPRMSAATVSAVTLPDDVVQRNDLRDFGPALLIRETCFNATGVPVVYAIDYHRGSHFSFSLVRK</sequence>
<evidence type="ECO:0000313" key="5">
    <source>
        <dbReference type="EMBL" id="ASY65279.1"/>
    </source>
</evidence>
<dbReference type="GO" id="GO:0045892">
    <property type="term" value="P:negative regulation of DNA-templated transcription"/>
    <property type="evidence" value="ECO:0007669"/>
    <property type="project" value="TreeGrafter"/>
</dbReference>
<dbReference type="InterPro" id="IPR050679">
    <property type="entry name" value="Bact_HTH_transcr_reg"/>
</dbReference>
<evidence type="ECO:0000256" key="1">
    <source>
        <dbReference type="ARBA" id="ARBA00023015"/>
    </source>
</evidence>
<dbReference type="SMART" id="SM00345">
    <property type="entry name" value="HTH_GNTR"/>
    <property type="match status" value="1"/>
</dbReference>
<dbReference type="Gene3D" id="3.40.1410.10">
    <property type="entry name" value="Chorismate lyase-like"/>
    <property type="match status" value="1"/>
</dbReference>
<dbReference type="EMBL" id="CP023068">
    <property type="protein sequence ID" value="ASY65279.1"/>
    <property type="molecule type" value="Genomic_DNA"/>
</dbReference>
<dbReference type="InterPro" id="IPR036390">
    <property type="entry name" value="WH_DNA-bd_sf"/>
</dbReference>
<dbReference type="KEGG" id="esj:SJ05684_b42970"/>
<dbReference type="SUPFAM" id="SSF46785">
    <property type="entry name" value="Winged helix' DNA-binding domain"/>
    <property type="match status" value="1"/>
</dbReference>
<dbReference type="PROSITE" id="PS50949">
    <property type="entry name" value="HTH_GNTR"/>
    <property type="match status" value="1"/>
</dbReference>
<dbReference type="InterPro" id="IPR036388">
    <property type="entry name" value="WH-like_DNA-bd_sf"/>
</dbReference>
<geneLocation type="plasmid" evidence="6">
    <name>psj05684b</name>
</geneLocation>
<dbReference type="GO" id="GO:0003700">
    <property type="term" value="F:DNA-binding transcription factor activity"/>
    <property type="evidence" value="ECO:0007669"/>
    <property type="project" value="InterPro"/>
</dbReference>
<dbReference type="Pfam" id="PF07702">
    <property type="entry name" value="UTRA"/>
    <property type="match status" value="1"/>
</dbReference>
<dbReference type="Proteomes" id="UP000217211">
    <property type="component" value="Plasmid pSJ05684b"/>
</dbReference>
<dbReference type="PRINTS" id="PR00035">
    <property type="entry name" value="HTHGNTR"/>
</dbReference>
<dbReference type="eggNOG" id="COG2188">
    <property type="taxonomic scope" value="Bacteria"/>
</dbReference>
<dbReference type="STRING" id="716928.GCA_000261485_03905"/>
<dbReference type="InterPro" id="IPR011663">
    <property type="entry name" value="UTRA"/>
</dbReference>
<keyword evidence="3" id="KW-0804">Transcription</keyword>
<evidence type="ECO:0000256" key="3">
    <source>
        <dbReference type="ARBA" id="ARBA00023163"/>
    </source>
</evidence>
<accession>A0A249PIX4</accession>
<evidence type="ECO:0000259" key="4">
    <source>
        <dbReference type="PROSITE" id="PS50949"/>
    </source>
</evidence>
<dbReference type="Gene3D" id="1.10.10.10">
    <property type="entry name" value="Winged helix-like DNA-binding domain superfamily/Winged helix DNA-binding domain"/>
    <property type="match status" value="1"/>
</dbReference>
<keyword evidence="2" id="KW-0238">DNA-binding</keyword>
<evidence type="ECO:0000313" key="6">
    <source>
        <dbReference type="Proteomes" id="UP000217211"/>
    </source>
</evidence>
<dbReference type="PANTHER" id="PTHR44846:SF17">
    <property type="entry name" value="GNTR-FAMILY TRANSCRIPTIONAL REGULATOR"/>
    <property type="match status" value="1"/>
</dbReference>
<dbReference type="PANTHER" id="PTHR44846">
    <property type="entry name" value="MANNOSYL-D-GLYCERATE TRANSPORT/METABOLISM SYSTEM REPRESSOR MNGR-RELATED"/>
    <property type="match status" value="1"/>
</dbReference>
<dbReference type="GO" id="GO:0003677">
    <property type="term" value="F:DNA binding"/>
    <property type="evidence" value="ECO:0007669"/>
    <property type="project" value="UniProtKB-KW"/>
</dbReference>
<reference evidence="5 6" key="1">
    <citation type="submission" date="2017-08" db="EMBL/GenBank/DDBJ databases">
        <title>Multipartite genome sequences of Sinorhizobium species nodulating soybeans.</title>
        <authorList>
            <person name="Tian C.F."/>
        </authorList>
    </citation>
    <scope>NUCLEOTIDE SEQUENCE [LARGE SCALE GENOMIC DNA]</scope>
    <source>
        <strain evidence="5 6">CCBAU 05684</strain>
        <plasmid evidence="6">psj05684b</plasmid>
    </source>
</reference>
<keyword evidence="6" id="KW-1185">Reference proteome</keyword>
<gene>
    <name evidence="5" type="ORF">SJ05684_b42970</name>
</gene>
<organism evidence="5 6">
    <name type="scientific">Sinorhizobium sojae CCBAU 05684</name>
    <dbReference type="NCBI Taxonomy" id="716928"/>
    <lineage>
        <taxon>Bacteria</taxon>
        <taxon>Pseudomonadati</taxon>
        <taxon>Pseudomonadota</taxon>
        <taxon>Alphaproteobacteria</taxon>
        <taxon>Hyphomicrobiales</taxon>
        <taxon>Rhizobiaceae</taxon>
        <taxon>Sinorhizobium/Ensifer group</taxon>
        <taxon>Sinorhizobium</taxon>
    </lineage>
</organism>
<dbReference type="CDD" id="cd07377">
    <property type="entry name" value="WHTH_GntR"/>
    <property type="match status" value="1"/>
</dbReference>
<name>A0A249PIX4_9HYPH</name>
<dbReference type="InterPro" id="IPR028978">
    <property type="entry name" value="Chorismate_lyase_/UTRA_dom_sf"/>
</dbReference>
<evidence type="ECO:0000256" key="2">
    <source>
        <dbReference type="ARBA" id="ARBA00023125"/>
    </source>
</evidence>